<sequence>MRKQRSLAERATERGFTREIAQIHVTCTPQRIVRPVQPCTEMNYKRARCFWKQYNQYLGRDIEYGLHPSDKIEAMDIATYAEFVFKGATGLLNEYITYTTLKKYLHDLEAALWRSGNESITKTLMKDVMQEVGKRLLTTGIVPTNKREKTLVNPPDFLEIMGFLWAEDSDSWVSPMKRLRLSFFIYATAFAVTRPGGITLARGQSKTTSTLCYRDLELILIRIPNSEKCMFLLKAKLNNHKRRRDNDSLFNNVVLHDSDLARPVSQFIALAFADDVFEADEIKTPEDLLLVKPLSKFKRSSYTFRWKKESLDKPIFHTDGKPWKTQNSANALKYLGRRIGFKNNLTAYNIRYGIANSLETNTTLGARNQLLGHLDTERTFDQNYRSETSLVDVQSIFLGTPSITKLILQTTGHLRHRDRRAPNAPDPTQLAKVLDQDPLFKDTCKELEDAKRQLTTNLDIDPQEIINKIKTISRKKAIIKKQHWRDLVSSDRQAFFANIDTSDINQQISEARGKKRSTDVDPTFRICASLQLKPISRVRETIAERMNMKADLIGIDTVLIRKLLQYCKVHINGGTCSQANREVSSVPVPRNIQNLSEMSVKLKFQKHGADLSTRSLEYIINKAKTPYESVLGSYTAWDDVPNAQKDKILTTMSQGRGSMSIKKTKSNWILEWLFYVLKTRRQDNGTKRLKRKLSSTEGPISSKKQKYSGAPAVTRSEILKLPELPARPGRLKLQFRMPPHTVKKFLLDHQFDEQTANDYLDHSRLVYNDILDRRGKGNSWKQIDRELIAQATDALKSRVLQPAHFERATGDWLVEFLLRNAHYTTLQGAATARRKKWLDGSTK</sequence>
<feature type="region of interest" description="Disordered" evidence="1">
    <location>
        <begin position="687"/>
        <end position="709"/>
    </location>
</feature>
<comment type="caution">
    <text evidence="2">The sequence shown here is derived from an EMBL/GenBank/DDBJ whole genome shotgun (WGS) entry which is preliminary data.</text>
</comment>
<dbReference type="PANTHER" id="PTHR37535:SF3">
    <property type="entry name" value="FLUG DOMAIN-CONTAINING PROTEIN"/>
    <property type="match status" value="1"/>
</dbReference>
<dbReference type="InterPro" id="IPR021842">
    <property type="entry name" value="DUF3435"/>
</dbReference>
<dbReference type="Pfam" id="PF11917">
    <property type="entry name" value="DUF3435"/>
    <property type="match status" value="1"/>
</dbReference>
<protein>
    <submittedName>
        <fullName evidence="2">Uncharacterized protein</fullName>
    </submittedName>
</protein>
<dbReference type="AlphaFoldDB" id="A0AAN8RND5"/>
<evidence type="ECO:0000256" key="1">
    <source>
        <dbReference type="SAM" id="MobiDB-lite"/>
    </source>
</evidence>
<dbReference type="PANTHER" id="PTHR37535">
    <property type="entry name" value="FLUG DOMAIN PROTEIN"/>
    <property type="match status" value="1"/>
</dbReference>
<dbReference type="Proteomes" id="UP001313282">
    <property type="component" value="Unassembled WGS sequence"/>
</dbReference>
<reference evidence="2 3" key="1">
    <citation type="submission" date="2019-10" db="EMBL/GenBank/DDBJ databases">
        <authorList>
            <person name="Palmer J.M."/>
        </authorList>
    </citation>
    <scope>NUCLEOTIDE SEQUENCE [LARGE SCALE GENOMIC DNA]</scope>
    <source>
        <strain evidence="2 3">TWF718</strain>
    </source>
</reference>
<proteinExistence type="predicted"/>
<name>A0AAN8RND5_9PEZI</name>
<organism evidence="2 3">
    <name type="scientific">Orbilia javanica</name>
    <dbReference type="NCBI Taxonomy" id="47235"/>
    <lineage>
        <taxon>Eukaryota</taxon>
        <taxon>Fungi</taxon>
        <taxon>Dikarya</taxon>
        <taxon>Ascomycota</taxon>
        <taxon>Pezizomycotina</taxon>
        <taxon>Orbiliomycetes</taxon>
        <taxon>Orbiliales</taxon>
        <taxon>Orbiliaceae</taxon>
        <taxon>Orbilia</taxon>
    </lineage>
</organism>
<gene>
    <name evidence="2" type="ORF">TWF718_001532</name>
</gene>
<keyword evidence="3" id="KW-1185">Reference proteome</keyword>
<accession>A0AAN8RND5</accession>
<evidence type="ECO:0000313" key="2">
    <source>
        <dbReference type="EMBL" id="KAK6357208.1"/>
    </source>
</evidence>
<dbReference type="EMBL" id="JAVHNR010000001">
    <property type="protein sequence ID" value="KAK6357208.1"/>
    <property type="molecule type" value="Genomic_DNA"/>
</dbReference>
<evidence type="ECO:0000313" key="3">
    <source>
        <dbReference type="Proteomes" id="UP001313282"/>
    </source>
</evidence>